<keyword evidence="2" id="KW-1133">Transmembrane helix</keyword>
<evidence type="ECO:0000313" key="4">
    <source>
        <dbReference type="EMBL" id="MPM83399.1"/>
    </source>
</evidence>
<organism evidence="4">
    <name type="scientific">bioreactor metagenome</name>
    <dbReference type="NCBI Taxonomy" id="1076179"/>
    <lineage>
        <taxon>unclassified sequences</taxon>
        <taxon>metagenomes</taxon>
        <taxon>ecological metagenomes</taxon>
    </lineage>
</organism>
<comment type="caution">
    <text evidence="4">The sequence shown here is derived from an EMBL/GenBank/DDBJ whole genome shotgun (WGS) entry which is preliminary data.</text>
</comment>
<dbReference type="InterPro" id="IPR032812">
    <property type="entry name" value="SbsA_Ig"/>
</dbReference>
<accession>A0A645D2G5</accession>
<feature type="domain" description="SbsA Ig-like" evidence="3">
    <location>
        <begin position="42"/>
        <end position="154"/>
    </location>
</feature>
<reference evidence="4" key="1">
    <citation type="submission" date="2019-08" db="EMBL/GenBank/DDBJ databases">
        <authorList>
            <person name="Kucharzyk K."/>
            <person name="Murdoch R.W."/>
            <person name="Higgins S."/>
            <person name="Loffler F."/>
        </authorList>
    </citation>
    <scope>NUCLEOTIDE SEQUENCE</scope>
</reference>
<evidence type="ECO:0000256" key="2">
    <source>
        <dbReference type="SAM" id="Phobius"/>
    </source>
</evidence>
<dbReference type="AlphaFoldDB" id="A0A645D2G5"/>
<keyword evidence="2" id="KW-0472">Membrane</keyword>
<keyword evidence="2" id="KW-0812">Transmembrane</keyword>
<keyword evidence="1" id="KW-0732">Signal</keyword>
<proteinExistence type="predicted"/>
<protein>
    <recommendedName>
        <fullName evidence="3">SbsA Ig-like domain-containing protein</fullName>
    </recommendedName>
</protein>
<evidence type="ECO:0000256" key="1">
    <source>
        <dbReference type="ARBA" id="ARBA00022729"/>
    </source>
</evidence>
<name>A0A645D2G5_9ZZZZ</name>
<sequence length="189" mass="20407">MKNNCLKTSLTMILSILLMSSFSPILAETPVGDPALNEGAVNSPLTLTSSVPQDGATDVQAFTEISVSFNQNVVNTAVRETNEKAVTLWNKGKQVDADIVLSDDLIDPEDWGTIRINPKDSLKNNQEYIIKVDTTLTSTTGEHLQSPVEIHFTTIKSASSITGTSIAVVTAIVIIAAIIIGVLYKRHNR</sequence>
<evidence type="ECO:0000259" key="3">
    <source>
        <dbReference type="Pfam" id="PF13205"/>
    </source>
</evidence>
<gene>
    <name evidence="4" type="ORF">SDC9_130463</name>
</gene>
<dbReference type="Pfam" id="PF13205">
    <property type="entry name" value="Big_5"/>
    <property type="match status" value="1"/>
</dbReference>
<feature type="transmembrane region" description="Helical" evidence="2">
    <location>
        <begin position="166"/>
        <end position="184"/>
    </location>
</feature>
<dbReference type="EMBL" id="VSSQ01032205">
    <property type="protein sequence ID" value="MPM83399.1"/>
    <property type="molecule type" value="Genomic_DNA"/>
</dbReference>